<proteinExistence type="predicted"/>
<dbReference type="AlphaFoldDB" id="A0A9D2B2F9"/>
<evidence type="ECO:0000313" key="2">
    <source>
        <dbReference type="Proteomes" id="UP000886829"/>
    </source>
</evidence>
<name>A0A9D2B2F9_9GAMM</name>
<dbReference type="Proteomes" id="UP000886829">
    <property type="component" value="Unassembled WGS sequence"/>
</dbReference>
<protein>
    <submittedName>
        <fullName evidence="1">Uncharacterized protein</fullName>
    </submittedName>
</protein>
<gene>
    <name evidence="1" type="ORF">H9850_11285</name>
</gene>
<organism evidence="1 2">
    <name type="scientific">Candidatus Anaerobiospirillum pullistercoris</name>
    <dbReference type="NCBI Taxonomy" id="2838452"/>
    <lineage>
        <taxon>Bacteria</taxon>
        <taxon>Pseudomonadati</taxon>
        <taxon>Pseudomonadota</taxon>
        <taxon>Gammaproteobacteria</taxon>
        <taxon>Aeromonadales</taxon>
        <taxon>Succinivibrionaceae</taxon>
        <taxon>Anaerobiospirillum</taxon>
    </lineage>
</organism>
<accession>A0A9D2B2F9</accession>
<evidence type="ECO:0000313" key="1">
    <source>
        <dbReference type="EMBL" id="HIX58031.1"/>
    </source>
</evidence>
<dbReference type="EMBL" id="DXEV01000222">
    <property type="protein sequence ID" value="HIX58031.1"/>
    <property type="molecule type" value="Genomic_DNA"/>
</dbReference>
<comment type="caution">
    <text evidence="1">The sequence shown here is derived from an EMBL/GenBank/DDBJ whole genome shotgun (WGS) entry which is preliminary data.</text>
</comment>
<reference evidence="1" key="1">
    <citation type="journal article" date="2021" name="PeerJ">
        <title>Extensive microbial diversity within the chicken gut microbiome revealed by metagenomics and culture.</title>
        <authorList>
            <person name="Gilroy R."/>
            <person name="Ravi A."/>
            <person name="Getino M."/>
            <person name="Pursley I."/>
            <person name="Horton D.L."/>
            <person name="Alikhan N.F."/>
            <person name="Baker D."/>
            <person name="Gharbi K."/>
            <person name="Hall N."/>
            <person name="Watson M."/>
            <person name="Adriaenssens E.M."/>
            <person name="Foster-Nyarko E."/>
            <person name="Jarju S."/>
            <person name="Secka A."/>
            <person name="Antonio M."/>
            <person name="Oren A."/>
            <person name="Chaudhuri R.R."/>
            <person name="La Ragione R."/>
            <person name="Hildebrand F."/>
            <person name="Pallen M.J."/>
        </authorList>
    </citation>
    <scope>NUCLEOTIDE SEQUENCE</scope>
    <source>
        <strain evidence="1">USASDec5-558</strain>
    </source>
</reference>
<sequence>MRPTQDQLDKLGELLYQQPSLSAKELAQLTGIDEEIVKRFQRLTTLVNMDLSQLPPQKESKMKKNRNYYWGEI</sequence>
<reference evidence="1" key="2">
    <citation type="submission" date="2021-04" db="EMBL/GenBank/DDBJ databases">
        <authorList>
            <person name="Gilroy R."/>
        </authorList>
    </citation>
    <scope>NUCLEOTIDE SEQUENCE</scope>
    <source>
        <strain evidence="1">USASDec5-558</strain>
    </source>
</reference>